<proteinExistence type="predicted"/>
<sequence>RKEEEEEETQFQLGTKKAVGSEHGRCDVERIPPCVPVNEKYTLNTVFSTLPHGMRKGSTSFLPGILKTQLSVCFHFISSLQQGSTKQIIYTITALTRQNIDLPTFGEQV</sequence>
<organism evidence="1">
    <name type="scientific">Arion vulgaris</name>
    <dbReference type="NCBI Taxonomy" id="1028688"/>
    <lineage>
        <taxon>Eukaryota</taxon>
        <taxon>Metazoa</taxon>
        <taxon>Spiralia</taxon>
        <taxon>Lophotrochozoa</taxon>
        <taxon>Mollusca</taxon>
        <taxon>Gastropoda</taxon>
        <taxon>Heterobranchia</taxon>
        <taxon>Euthyneura</taxon>
        <taxon>Panpulmonata</taxon>
        <taxon>Eupulmonata</taxon>
        <taxon>Stylommatophora</taxon>
        <taxon>Helicina</taxon>
        <taxon>Arionoidea</taxon>
        <taxon>Arionidae</taxon>
        <taxon>Arion</taxon>
    </lineage>
</organism>
<name>A0A0B6Z4H0_9EUPU</name>
<protein>
    <submittedName>
        <fullName evidence="1">Uncharacterized protein</fullName>
    </submittedName>
</protein>
<dbReference type="EMBL" id="HACG01016412">
    <property type="protein sequence ID" value="CEK63277.1"/>
    <property type="molecule type" value="Transcribed_RNA"/>
</dbReference>
<feature type="non-terminal residue" evidence="1">
    <location>
        <position position="1"/>
    </location>
</feature>
<accession>A0A0B6Z4H0</accession>
<dbReference type="AlphaFoldDB" id="A0A0B6Z4H0"/>
<gene>
    <name evidence="1" type="primary">ORF47760</name>
</gene>
<reference evidence="1" key="1">
    <citation type="submission" date="2014-12" db="EMBL/GenBank/DDBJ databases">
        <title>Insight into the proteome of Arion vulgaris.</title>
        <authorList>
            <person name="Aradska J."/>
            <person name="Bulat T."/>
            <person name="Smidak R."/>
            <person name="Sarate P."/>
            <person name="Gangsoo J."/>
            <person name="Sialana F."/>
            <person name="Bilban M."/>
            <person name="Lubec G."/>
        </authorList>
    </citation>
    <scope>NUCLEOTIDE SEQUENCE</scope>
    <source>
        <tissue evidence="1">Skin</tissue>
    </source>
</reference>
<evidence type="ECO:0000313" key="1">
    <source>
        <dbReference type="EMBL" id="CEK63277.1"/>
    </source>
</evidence>